<dbReference type="EMBL" id="SBLC01000013">
    <property type="protein sequence ID" value="RWY40990.1"/>
    <property type="molecule type" value="Genomic_DNA"/>
</dbReference>
<dbReference type="PANTHER" id="PTHR33376:SF15">
    <property type="entry name" value="BLL6794 PROTEIN"/>
    <property type="match status" value="1"/>
</dbReference>
<name>A0A444MB81_9RHOB</name>
<dbReference type="Gene3D" id="3.40.190.170">
    <property type="entry name" value="Bacterial extracellular solute-binding protein, family 7"/>
    <property type="match status" value="1"/>
</dbReference>
<evidence type="ECO:0000313" key="5">
    <source>
        <dbReference type="EMBL" id="RWY40990.1"/>
    </source>
</evidence>
<feature type="signal peptide" evidence="4">
    <location>
        <begin position="1"/>
        <end position="20"/>
    </location>
</feature>
<dbReference type="GO" id="GO:0042597">
    <property type="term" value="C:periplasmic space"/>
    <property type="evidence" value="ECO:0007669"/>
    <property type="project" value="UniProtKB-SubCell"/>
</dbReference>
<keyword evidence="6" id="KW-1185">Reference proteome</keyword>
<organism evidence="5 6">
    <name type="scientific">Falsigemmobacter intermedius</name>
    <dbReference type="NCBI Taxonomy" id="1553448"/>
    <lineage>
        <taxon>Bacteria</taxon>
        <taxon>Pseudomonadati</taxon>
        <taxon>Pseudomonadota</taxon>
        <taxon>Alphaproteobacteria</taxon>
        <taxon>Rhodobacterales</taxon>
        <taxon>Paracoccaceae</taxon>
        <taxon>Falsigemmobacter</taxon>
    </lineage>
</organism>
<dbReference type="CDD" id="cd13665">
    <property type="entry name" value="PBP2_TRAP_Dctp3_4"/>
    <property type="match status" value="1"/>
</dbReference>
<reference evidence="5 6" key="1">
    <citation type="journal article" date="2015" name="Int. J. Syst. Evol. Microbiol.">
        <title>Gemmobacter intermedius sp. nov., isolated from a white stork (Ciconia ciconia).</title>
        <authorList>
            <person name="Kampfer P."/>
            <person name="Jerzak L."/>
            <person name="Wilharm G."/>
            <person name="Golke J."/>
            <person name="Busse H.J."/>
            <person name="Glaeser S.P."/>
        </authorList>
    </citation>
    <scope>NUCLEOTIDE SEQUENCE [LARGE SCALE GENOMIC DNA]</scope>
    <source>
        <strain evidence="5 6">119/4</strain>
    </source>
</reference>
<evidence type="ECO:0000256" key="2">
    <source>
        <dbReference type="ARBA" id="ARBA00022729"/>
    </source>
</evidence>
<dbReference type="InterPro" id="IPR018389">
    <property type="entry name" value="DctP_fam"/>
</dbReference>
<dbReference type="OrthoDB" id="7822595at2"/>
<dbReference type="RefSeq" id="WP_128489090.1">
    <property type="nucleotide sequence ID" value="NZ_JBHLXB010000003.1"/>
</dbReference>
<gene>
    <name evidence="5" type="ORF">EP867_10915</name>
</gene>
<comment type="subcellular location">
    <subcellularLocation>
        <location evidence="1">Periplasm</location>
    </subcellularLocation>
</comment>
<dbReference type="InterPro" id="IPR038404">
    <property type="entry name" value="TRAP_DctP_sf"/>
</dbReference>
<evidence type="ECO:0000256" key="4">
    <source>
        <dbReference type="SAM" id="SignalP"/>
    </source>
</evidence>
<comment type="caution">
    <text evidence="5">The sequence shown here is derived from an EMBL/GenBank/DDBJ whole genome shotgun (WGS) entry which is preliminary data.</text>
</comment>
<dbReference type="PANTHER" id="PTHR33376">
    <property type="match status" value="1"/>
</dbReference>
<dbReference type="NCBIfam" id="NF037995">
    <property type="entry name" value="TRAP_S1"/>
    <property type="match status" value="1"/>
</dbReference>
<keyword evidence="3" id="KW-0574">Periplasm</keyword>
<evidence type="ECO:0000256" key="3">
    <source>
        <dbReference type="ARBA" id="ARBA00022764"/>
    </source>
</evidence>
<keyword evidence="2 4" id="KW-0732">Signal</keyword>
<evidence type="ECO:0000313" key="6">
    <source>
        <dbReference type="Proteomes" id="UP000287168"/>
    </source>
</evidence>
<proteinExistence type="predicted"/>
<dbReference type="Proteomes" id="UP000287168">
    <property type="component" value="Unassembled WGS sequence"/>
</dbReference>
<evidence type="ECO:0000256" key="1">
    <source>
        <dbReference type="ARBA" id="ARBA00004418"/>
    </source>
</evidence>
<accession>A0A444MB81</accession>
<dbReference type="GO" id="GO:0055085">
    <property type="term" value="P:transmembrane transport"/>
    <property type="evidence" value="ECO:0007669"/>
    <property type="project" value="InterPro"/>
</dbReference>
<sequence>MSFIRYAAAALLATATMAQAETLRFASFEPPQAYVTKNVLTAWAEDVSKASEGTLDVKMFAGGTLGRAPDQQLKLVEDGVADLAWVIPGYSPGRFVEGSVAELPFLVPDSTAGSKAMWKMYEDGIFANDYNKFKLIGVVVSAPNFIASTKKITEPEDLNGVNFRGPGPVLLTALKAVGAVPIGGITGANLADSISRGLVEGTLTEWTAGETFRVTEVANNYLMAPLGATPMLVLMNKARYDALPEKAKAAIDQYSGAAFSERFGRIFDENMVAARKRAEDRKATITEVDAEAAARWEAAVRPATDAWIAETPNGQQIYDAMKAALAAAK</sequence>
<dbReference type="AlphaFoldDB" id="A0A444MB81"/>
<protein>
    <submittedName>
        <fullName evidence="5">TRAP transporter substrate-binding protein</fullName>
    </submittedName>
</protein>
<feature type="chain" id="PRO_5019577182" evidence="4">
    <location>
        <begin position="21"/>
        <end position="329"/>
    </location>
</feature>
<dbReference type="Pfam" id="PF03480">
    <property type="entry name" value="DctP"/>
    <property type="match status" value="1"/>
</dbReference>